<dbReference type="InterPro" id="IPR015672">
    <property type="entry name" value="GPHR/GTG"/>
</dbReference>
<evidence type="ECO:0000256" key="4">
    <source>
        <dbReference type="ARBA" id="ARBA00023136"/>
    </source>
</evidence>
<dbReference type="Proteomes" id="UP000694255">
    <property type="component" value="Unassembled WGS sequence"/>
</dbReference>
<feature type="transmembrane region" description="Helical" evidence="5">
    <location>
        <begin position="393"/>
        <end position="415"/>
    </location>
</feature>
<name>A0A8J5UJB8_9ASCO</name>
<feature type="transmembrane region" description="Helical" evidence="5">
    <location>
        <begin position="466"/>
        <end position="488"/>
    </location>
</feature>
<feature type="transmembrane region" description="Helical" evidence="5">
    <location>
        <begin position="6"/>
        <end position="24"/>
    </location>
</feature>
<dbReference type="OrthoDB" id="264392at2759"/>
<keyword evidence="2 5" id="KW-0812">Transmembrane</keyword>
<dbReference type="AlphaFoldDB" id="A0A8J5UJB8"/>
<keyword evidence="4 5" id="KW-0472">Membrane</keyword>
<feature type="transmembrane region" description="Helical" evidence="5">
    <location>
        <begin position="167"/>
        <end position="184"/>
    </location>
</feature>
<dbReference type="Pfam" id="PF12537">
    <property type="entry name" value="GPHR_N"/>
    <property type="match status" value="1"/>
</dbReference>
<sequence length="618" mass="69909">MSVFSILSYLTTISSVFIWTYTFVYNKNIIPKYSNSLHVPKARINEYLENSIRKKYGLNLMQVNVEENSEYDYNSDKPSNGNSSRTRLDIVKHSFVGILFSLTISLSIGLITLMMCELADYFDVGARLMMFKFTIDSLMFLLVFLLPIGIINLFVSQDIFPRSLKSKRMVLVGLIFVGWLYILHKSGDLTQTFTPRTSQSTNIKTRNMIERKINEVSIVGITVLAILSGIGCTSTPYRVFSLSNYMGRLILGKSKELFNESKQKKEIGEGDINSAIQYFNNTSSLLTKRKLELNRLLTEKSGSIYNLSNGNSSRDNILSPKKNKHLGSLFHKVQSFANLSMLNGNSEEDELKKEIDSFIALRNSLYDDLIRIIARYRKQQASKTEGTTLIVKTLYWGNILFGIYCIYRIINVFAIKLPWMYLYGNDLPENIADDSETPTSKDALAITLAKVILSIFSNLPVSKAQLVNQLSFVLSGSLFICSFSNVLFTFKSFSRLIPTSHASEAIKSWLKHVVIAELVGIYVISTALLIRTNLPANLSNQISKILSLSGSAISNPNVSIREVMFIDNWFDKIFALSCVVTLIVIVIKRVVDEDEINPYSQDEYDEESFIEGTEYKLA</sequence>
<evidence type="ECO:0000256" key="2">
    <source>
        <dbReference type="ARBA" id="ARBA00022692"/>
    </source>
</evidence>
<dbReference type="InterPro" id="IPR025969">
    <property type="entry name" value="ABA_GPCR_dom"/>
</dbReference>
<feature type="transmembrane region" description="Helical" evidence="5">
    <location>
        <begin position="135"/>
        <end position="155"/>
    </location>
</feature>
<gene>
    <name evidence="8" type="ORF">J8A68_002031</name>
</gene>
<feature type="transmembrane region" description="Helical" evidence="5">
    <location>
        <begin position="95"/>
        <end position="115"/>
    </location>
</feature>
<dbReference type="EMBL" id="JAGSYN010000083">
    <property type="protein sequence ID" value="KAG7664428.1"/>
    <property type="molecule type" value="Genomic_DNA"/>
</dbReference>
<feature type="domain" description="Abscisic acid G-protein coupled receptor-like" evidence="6">
    <location>
        <begin position="387"/>
        <end position="589"/>
    </location>
</feature>
<comment type="subcellular location">
    <subcellularLocation>
        <location evidence="1">Membrane</location>
        <topology evidence="1">Multi-pass membrane protein</topology>
    </subcellularLocation>
</comment>
<dbReference type="GO" id="GO:0016020">
    <property type="term" value="C:membrane"/>
    <property type="evidence" value="ECO:0007669"/>
    <property type="project" value="UniProtKB-SubCell"/>
</dbReference>
<organism evidence="8 9">
    <name type="scientific">[Candida] subhashii</name>
    <dbReference type="NCBI Taxonomy" id="561895"/>
    <lineage>
        <taxon>Eukaryota</taxon>
        <taxon>Fungi</taxon>
        <taxon>Dikarya</taxon>
        <taxon>Ascomycota</taxon>
        <taxon>Saccharomycotina</taxon>
        <taxon>Pichiomycetes</taxon>
        <taxon>Debaryomycetaceae</taxon>
        <taxon>Spathaspora</taxon>
    </lineage>
</organism>
<proteinExistence type="predicted"/>
<feature type="domain" description="Golgi pH regulator conserved" evidence="7">
    <location>
        <begin position="208"/>
        <end position="292"/>
    </location>
</feature>
<feature type="transmembrane region" description="Helical" evidence="5">
    <location>
        <begin position="509"/>
        <end position="530"/>
    </location>
</feature>
<keyword evidence="3 5" id="KW-1133">Transmembrane helix</keyword>
<dbReference type="PANTHER" id="PTHR15948:SF0">
    <property type="entry name" value="GOLGI PH REGULATOR A-RELATED"/>
    <property type="match status" value="1"/>
</dbReference>
<evidence type="ECO:0000313" key="8">
    <source>
        <dbReference type="EMBL" id="KAG7664428.1"/>
    </source>
</evidence>
<dbReference type="RefSeq" id="XP_049264660.1">
    <property type="nucleotide sequence ID" value="XM_049405739.1"/>
</dbReference>
<protein>
    <recommendedName>
        <fullName evidence="10">Golgi pH regulator</fullName>
    </recommendedName>
</protein>
<evidence type="ECO:0000313" key="9">
    <source>
        <dbReference type="Proteomes" id="UP000694255"/>
    </source>
</evidence>
<reference evidence="8 9" key="1">
    <citation type="journal article" date="2021" name="DNA Res.">
        <title>Genome analysis of Candida subhashii reveals its hybrid nature and dual mitochondrial genome conformations.</title>
        <authorList>
            <person name="Mixao V."/>
            <person name="Hegedusova E."/>
            <person name="Saus E."/>
            <person name="Pryszcz L.P."/>
            <person name="Cillingova A."/>
            <person name="Nosek J."/>
            <person name="Gabaldon T."/>
        </authorList>
    </citation>
    <scope>NUCLEOTIDE SEQUENCE [LARGE SCALE GENOMIC DNA]</scope>
    <source>
        <strain evidence="8 9">CBS 10753</strain>
    </source>
</reference>
<comment type="caution">
    <text evidence="8">The sequence shown here is derived from an EMBL/GenBank/DDBJ whole genome shotgun (WGS) entry which is preliminary data.</text>
</comment>
<dbReference type="InterPro" id="IPR022535">
    <property type="entry name" value="Golgi_pH-regulator_cons_dom"/>
</dbReference>
<evidence type="ECO:0000259" key="6">
    <source>
        <dbReference type="Pfam" id="PF12430"/>
    </source>
</evidence>
<dbReference type="GeneID" id="73468832"/>
<keyword evidence="9" id="KW-1185">Reference proteome</keyword>
<evidence type="ECO:0000256" key="1">
    <source>
        <dbReference type="ARBA" id="ARBA00004141"/>
    </source>
</evidence>
<evidence type="ECO:0000259" key="7">
    <source>
        <dbReference type="Pfam" id="PF12537"/>
    </source>
</evidence>
<evidence type="ECO:0008006" key="10">
    <source>
        <dbReference type="Google" id="ProtNLM"/>
    </source>
</evidence>
<feature type="transmembrane region" description="Helical" evidence="5">
    <location>
        <begin position="573"/>
        <end position="591"/>
    </location>
</feature>
<evidence type="ECO:0000256" key="3">
    <source>
        <dbReference type="ARBA" id="ARBA00022989"/>
    </source>
</evidence>
<dbReference type="Pfam" id="PF12430">
    <property type="entry name" value="ABA_GPCR"/>
    <property type="match status" value="1"/>
</dbReference>
<accession>A0A8J5UJB8</accession>
<evidence type="ECO:0000256" key="5">
    <source>
        <dbReference type="SAM" id="Phobius"/>
    </source>
</evidence>
<feature type="transmembrane region" description="Helical" evidence="5">
    <location>
        <begin position="216"/>
        <end position="240"/>
    </location>
</feature>
<dbReference type="PANTHER" id="PTHR15948">
    <property type="entry name" value="G-PROTEIN COUPLED RECEPTOR 89-RELATED"/>
    <property type="match status" value="1"/>
</dbReference>